<dbReference type="EMBL" id="BTGU01000971">
    <property type="protein sequence ID" value="GMN69919.1"/>
    <property type="molecule type" value="Genomic_DNA"/>
</dbReference>
<name>A0AA88E9V6_FICCA</name>
<evidence type="ECO:0000313" key="1">
    <source>
        <dbReference type="EMBL" id="GMN69913.1"/>
    </source>
</evidence>
<gene>
    <name evidence="1" type="ORF">TIFTF001_038957</name>
    <name evidence="2" type="ORF">TIFTF001_038963</name>
</gene>
<proteinExistence type="predicted"/>
<dbReference type="EMBL" id="BTGU01000969">
    <property type="protein sequence ID" value="GMN69913.1"/>
    <property type="molecule type" value="Genomic_DNA"/>
</dbReference>
<keyword evidence="3" id="KW-1185">Reference proteome</keyword>
<organism evidence="1 3">
    <name type="scientific">Ficus carica</name>
    <name type="common">Common fig</name>
    <dbReference type="NCBI Taxonomy" id="3494"/>
    <lineage>
        <taxon>Eukaryota</taxon>
        <taxon>Viridiplantae</taxon>
        <taxon>Streptophyta</taxon>
        <taxon>Embryophyta</taxon>
        <taxon>Tracheophyta</taxon>
        <taxon>Spermatophyta</taxon>
        <taxon>Magnoliopsida</taxon>
        <taxon>eudicotyledons</taxon>
        <taxon>Gunneridae</taxon>
        <taxon>Pentapetalae</taxon>
        <taxon>rosids</taxon>
        <taxon>fabids</taxon>
        <taxon>Rosales</taxon>
        <taxon>Moraceae</taxon>
        <taxon>Ficeae</taxon>
        <taxon>Ficus</taxon>
    </lineage>
</organism>
<evidence type="ECO:0000313" key="3">
    <source>
        <dbReference type="Proteomes" id="UP001187192"/>
    </source>
</evidence>
<comment type="caution">
    <text evidence="1">The sequence shown here is derived from an EMBL/GenBank/DDBJ whole genome shotgun (WGS) entry which is preliminary data.</text>
</comment>
<protein>
    <submittedName>
        <fullName evidence="1">Uncharacterized protein</fullName>
    </submittedName>
</protein>
<dbReference type="AlphaFoldDB" id="A0AA88E9V6"/>
<dbReference type="Proteomes" id="UP001187192">
    <property type="component" value="Unassembled WGS sequence"/>
</dbReference>
<accession>A0AA88E9V6</accession>
<evidence type="ECO:0000313" key="2">
    <source>
        <dbReference type="EMBL" id="GMN69919.1"/>
    </source>
</evidence>
<sequence>MPKLGFSDLRKFVLLGVEERTRIEFSTRYIGIEKVGSRNREALPVAWIYSIYAHTHSETWGLENSREDTLVDALAIPESEKQAEVAKQVVQTHRDVTRHLEQSNARYKLDIDKHRRCKVFDEGDLVMVNFSNNCLPAGVLEKSDR</sequence>
<reference evidence="1" key="1">
    <citation type="submission" date="2023-07" db="EMBL/GenBank/DDBJ databases">
        <title>draft genome sequence of fig (Ficus carica).</title>
        <authorList>
            <person name="Takahashi T."/>
            <person name="Nishimura K."/>
        </authorList>
    </citation>
    <scope>NUCLEOTIDE SEQUENCE</scope>
</reference>